<feature type="transmembrane region" description="Helical" evidence="7">
    <location>
        <begin position="465"/>
        <end position="489"/>
    </location>
</feature>
<evidence type="ECO:0000256" key="5">
    <source>
        <dbReference type="ARBA" id="ARBA00022989"/>
    </source>
</evidence>
<comment type="caution">
    <text evidence="9">The sequence shown here is derived from an EMBL/GenBank/DDBJ whole genome shotgun (WGS) entry which is preliminary data.</text>
</comment>
<name>A0A2J8A4Z5_9CHLO</name>
<dbReference type="GO" id="GO:0016020">
    <property type="term" value="C:membrane"/>
    <property type="evidence" value="ECO:0007669"/>
    <property type="project" value="UniProtKB-SubCell"/>
</dbReference>
<dbReference type="SUPFAM" id="SSF103473">
    <property type="entry name" value="MFS general substrate transporter"/>
    <property type="match status" value="1"/>
</dbReference>
<feature type="transmembrane region" description="Helical" evidence="7">
    <location>
        <begin position="183"/>
        <end position="203"/>
    </location>
</feature>
<feature type="transmembrane region" description="Helical" evidence="7">
    <location>
        <begin position="130"/>
        <end position="155"/>
    </location>
</feature>
<protein>
    <recommendedName>
        <fullName evidence="7">Solute carrier family 40 member</fullName>
    </recommendedName>
</protein>
<dbReference type="Proteomes" id="UP000236333">
    <property type="component" value="Unassembled WGS sequence"/>
</dbReference>
<comment type="caution">
    <text evidence="7">Lacks conserved residue(s) required for the propagation of feature annotation.</text>
</comment>
<sequence length="668" mass="67302">MAPYTAIGDAEDGIPTAPLPSVIPTRARLFLCTSYALAAWAWRSWEFLVALVLIELYPNSLLMVAAYGLLDNLARVVLGPAVGSFVDRHERLPGSRAMLRLQNACIGTSAAAALALLWPGSPLTGNPMTYWPLMWTLTLLGAASSAGSTGVAIAVEREAVAALCGHDAAALGRLNSTMRAIDLGALMLGPLAGGLLMTGLGPFAAAAGMAAYCVAAYWPEVALLRAAFRAAPVLSQPKVRQAPAAPPAGPAATDVADERTGLLEGYHCAAVELSGSSAGSASRPGQDAAEGAAGQRRGEGQEHGPSQDSSQRPSQSTGPGTGQGTGHARPAGIELGSRAGSMQLPLLEGAGSAPGPGSPGALESPRTLGLSLPDGPPLHGAETPGGGSPQGAGGGRTQKAGGPAAVAAVVTATSSGAGGHEVGVPSGAAAAAGPRGWWRGAWRGVVRQVEQYGESWRAYGRQPVLLPRVALALLYCTVLSLGFLMTSYLKWTGLTEAEVSAYRGVGALTGLAATAIYPALSARAGLRATALLGITYQLACLCAGVLPVLAADAASAASPPIAQVRLLVGGLVASRTGLWLYDLAVTQMIQEDVRQDRLGAVYGVQSSLQAAFEMASFGAGLASPQPQHFGWLMGGSLGCVAAAAALAWTHACGCGGRRAAGAGLEAGV</sequence>
<dbReference type="Pfam" id="PF06963">
    <property type="entry name" value="FPN1"/>
    <property type="match status" value="2"/>
</dbReference>
<evidence type="ECO:0000256" key="6">
    <source>
        <dbReference type="ARBA" id="ARBA00023136"/>
    </source>
</evidence>
<keyword evidence="4 7" id="KW-0812">Transmembrane</keyword>
<keyword evidence="7" id="KW-0406">Ion transport</keyword>
<feature type="transmembrane region" description="Helical" evidence="7">
    <location>
        <begin position="529"/>
        <end position="550"/>
    </location>
</feature>
<keyword evidence="3 7" id="KW-0813">Transport</keyword>
<keyword evidence="6 7" id="KW-0472">Membrane</keyword>
<comment type="function">
    <text evidence="7">May be involved in iron transport and iron homeostasis.</text>
</comment>
<dbReference type="AlphaFoldDB" id="A0A2J8A4Z5"/>
<reference evidence="9 10" key="1">
    <citation type="journal article" date="2017" name="Mol. Biol. Evol.">
        <title>The 4-celled Tetrabaena socialis nuclear genome reveals the essential components for genetic control of cell number at the origin of multicellularity in the volvocine lineage.</title>
        <authorList>
            <person name="Featherston J."/>
            <person name="Arakaki Y."/>
            <person name="Hanschen E.R."/>
            <person name="Ferris P.J."/>
            <person name="Michod R.E."/>
            <person name="Olson B.J.S.C."/>
            <person name="Nozaki H."/>
            <person name="Durand P.M."/>
        </authorList>
    </citation>
    <scope>NUCLEOTIDE SEQUENCE [LARGE SCALE GENOMIC DNA]</scope>
    <source>
        <strain evidence="9 10">NIES-571</strain>
    </source>
</reference>
<comment type="similarity">
    <text evidence="2 7">Belongs to the ferroportin (FP) (TC 2.A.100) family. SLC40A subfamily.</text>
</comment>
<feature type="region of interest" description="Disordered" evidence="8">
    <location>
        <begin position="276"/>
        <end position="333"/>
    </location>
</feature>
<feature type="compositionally biased region" description="Low complexity" evidence="8">
    <location>
        <begin position="276"/>
        <end position="295"/>
    </location>
</feature>
<organism evidence="9 10">
    <name type="scientific">Tetrabaena socialis</name>
    <dbReference type="NCBI Taxonomy" id="47790"/>
    <lineage>
        <taxon>Eukaryota</taxon>
        <taxon>Viridiplantae</taxon>
        <taxon>Chlorophyta</taxon>
        <taxon>core chlorophytes</taxon>
        <taxon>Chlorophyceae</taxon>
        <taxon>CS clade</taxon>
        <taxon>Chlamydomonadales</taxon>
        <taxon>Tetrabaenaceae</taxon>
        <taxon>Tetrabaena</taxon>
    </lineage>
</organism>
<comment type="subcellular location">
    <subcellularLocation>
        <location evidence="1 7">Membrane</location>
        <topology evidence="1 7">Multi-pass membrane protein</topology>
    </subcellularLocation>
</comment>
<feature type="compositionally biased region" description="Low complexity" evidence="8">
    <location>
        <begin position="306"/>
        <end position="318"/>
    </location>
</feature>
<feature type="compositionally biased region" description="Gly residues" evidence="8">
    <location>
        <begin position="383"/>
        <end position="396"/>
    </location>
</feature>
<evidence type="ECO:0000313" key="10">
    <source>
        <dbReference type="Proteomes" id="UP000236333"/>
    </source>
</evidence>
<evidence type="ECO:0000256" key="7">
    <source>
        <dbReference type="RuleBase" id="RU365065"/>
    </source>
</evidence>
<feature type="transmembrane region" description="Helical" evidence="7">
    <location>
        <begin position="628"/>
        <end position="648"/>
    </location>
</feature>
<feature type="transmembrane region" description="Helical" evidence="7">
    <location>
        <begin position="501"/>
        <end position="520"/>
    </location>
</feature>
<dbReference type="Gene3D" id="1.20.1250.20">
    <property type="entry name" value="MFS general substrate transporter like domains"/>
    <property type="match status" value="2"/>
</dbReference>
<evidence type="ECO:0000256" key="4">
    <source>
        <dbReference type="ARBA" id="ARBA00022692"/>
    </source>
</evidence>
<feature type="transmembrane region" description="Helical" evidence="7">
    <location>
        <begin position="97"/>
        <end position="118"/>
    </location>
</feature>
<evidence type="ECO:0000256" key="3">
    <source>
        <dbReference type="ARBA" id="ARBA00022448"/>
    </source>
</evidence>
<dbReference type="InterPro" id="IPR009716">
    <property type="entry name" value="Ferroportin-1"/>
</dbReference>
<feature type="compositionally biased region" description="Low complexity" evidence="8">
    <location>
        <begin position="345"/>
        <end position="365"/>
    </location>
</feature>
<dbReference type="PANTHER" id="PTHR11660:SF57">
    <property type="entry name" value="SOLUTE CARRIER FAMILY 40 MEMBER"/>
    <property type="match status" value="1"/>
</dbReference>
<evidence type="ECO:0000256" key="1">
    <source>
        <dbReference type="ARBA" id="ARBA00004141"/>
    </source>
</evidence>
<feature type="region of interest" description="Disordered" evidence="8">
    <location>
        <begin position="345"/>
        <end position="402"/>
    </location>
</feature>
<dbReference type="OrthoDB" id="648861at2759"/>
<feature type="transmembrane region" description="Helical" evidence="7">
    <location>
        <begin position="209"/>
        <end position="228"/>
    </location>
</feature>
<gene>
    <name evidence="9" type="ORF">TSOC_005934</name>
</gene>
<evidence type="ECO:0000313" key="9">
    <source>
        <dbReference type="EMBL" id="PNH07594.1"/>
    </source>
</evidence>
<dbReference type="EMBL" id="PGGS01000172">
    <property type="protein sequence ID" value="PNH07594.1"/>
    <property type="molecule type" value="Genomic_DNA"/>
</dbReference>
<accession>A0A2J8A4Z5</accession>
<keyword evidence="5 7" id="KW-1133">Transmembrane helix</keyword>
<evidence type="ECO:0000256" key="8">
    <source>
        <dbReference type="SAM" id="MobiDB-lite"/>
    </source>
</evidence>
<evidence type="ECO:0000256" key="2">
    <source>
        <dbReference type="ARBA" id="ARBA00006279"/>
    </source>
</evidence>
<feature type="transmembrane region" description="Helical" evidence="7">
    <location>
        <begin position="47"/>
        <end position="70"/>
    </location>
</feature>
<dbReference type="InterPro" id="IPR036259">
    <property type="entry name" value="MFS_trans_sf"/>
</dbReference>
<dbReference type="GO" id="GO:0005381">
    <property type="term" value="F:iron ion transmembrane transporter activity"/>
    <property type="evidence" value="ECO:0007669"/>
    <property type="project" value="UniProtKB-UniRule"/>
</dbReference>
<proteinExistence type="inferred from homology"/>
<dbReference type="PANTHER" id="PTHR11660">
    <property type="entry name" value="SOLUTE CARRIER FAMILY 40 MEMBER"/>
    <property type="match status" value="1"/>
</dbReference>
<keyword evidence="10" id="KW-1185">Reference proteome</keyword>